<dbReference type="InterPro" id="IPR039422">
    <property type="entry name" value="MarR/SlyA-like"/>
</dbReference>
<evidence type="ECO:0000313" key="3">
    <source>
        <dbReference type="Proteomes" id="UP000647172"/>
    </source>
</evidence>
<proteinExistence type="predicted"/>
<dbReference type="InterPro" id="IPR036390">
    <property type="entry name" value="WH_DNA-bd_sf"/>
</dbReference>
<evidence type="ECO:0000313" key="2">
    <source>
        <dbReference type="EMBL" id="GIE53696.1"/>
    </source>
</evidence>
<keyword evidence="3" id="KW-1185">Reference proteome</keyword>
<dbReference type="InterPro" id="IPR036388">
    <property type="entry name" value="WH-like_DNA-bd_sf"/>
</dbReference>
<dbReference type="PRINTS" id="PR00598">
    <property type="entry name" value="HTHMARR"/>
</dbReference>
<organism evidence="2 3">
    <name type="scientific">Actinoplanes nipponensis</name>
    <dbReference type="NCBI Taxonomy" id="135950"/>
    <lineage>
        <taxon>Bacteria</taxon>
        <taxon>Bacillati</taxon>
        <taxon>Actinomycetota</taxon>
        <taxon>Actinomycetes</taxon>
        <taxon>Micromonosporales</taxon>
        <taxon>Micromonosporaceae</taxon>
        <taxon>Actinoplanes</taxon>
    </lineage>
</organism>
<dbReference type="Gene3D" id="1.10.10.10">
    <property type="entry name" value="Winged helix-like DNA-binding domain superfamily/Winged helix DNA-binding domain"/>
    <property type="match status" value="1"/>
</dbReference>
<dbReference type="PANTHER" id="PTHR33164:SF94">
    <property type="entry name" value="TRANSCRIPTIONAL REGULATORY PROTEIN-RELATED"/>
    <property type="match status" value="1"/>
</dbReference>
<sequence>MTPSRAQSHQVDAHLVEAFLSASRALVAVAARSLASGDAEITLPQHRALVVLASRGPQRMTDLADLLAVNSSTATRHCDRLQRRGLVQRVRATDDRRAVRVSLTAAGRRLVEQITEARRREISRILRTMPARSREPLLTALRSFADAAGEVPEQSWSLGWSTTAPLADEVPAGASTGRMES</sequence>
<gene>
    <name evidence="2" type="ORF">Ani05nite_72300</name>
</gene>
<dbReference type="Proteomes" id="UP000647172">
    <property type="component" value="Unassembled WGS sequence"/>
</dbReference>
<reference evidence="2" key="1">
    <citation type="submission" date="2021-01" db="EMBL/GenBank/DDBJ databases">
        <title>Whole genome shotgun sequence of Actinoplanes nipponensis NBRC 14063.</title>
        <authorList>
            <person name="Komaki H."/>
            <person name="Tamura T."/>
        </authorList>
    </citation>
    <scope>NUCLEOTIDE SEQUENCE</scope>
    <source>
        <strain evidence="2">NBRC 14063</strain>
    </source>
</reference>
<dbReference type="GO" id="GO:0006950">
    <property type="term" value="P:response to stress"/>
    <property type="evidence" value="ECO:0007669"/>
    <property type="project" value="TreeGrafter"/>
</dbReference>
<dbReference type="InterPro" id="IPR000835">
    <property type="entry name" value="HTH_MarR-typ"/>
</dbReference>
<dbReference type="Pfam" id="PF01047">
    <property type="entry name" value="MarR"/>
    <property type="match status" value="1"/>
</dbReference>
<evidence type="ECO:0000259" key="1">
    <source>
        <dbReference type="PROSITE" id="PS50995"/>
    </source>
</evidence>
<name>A0A919JN58_9ACTN</name>
<accession>A0A919JN58</accession>
<dbReference type="SMART" id="SM00347">
    <property type="entry name" value="HTH_MARR"/>
    <property type="match status" value="1"/>
</dbReference>
<protein>
    <recommendedName>
        <fullName evidence="1">HTH marR-type domain-containing protein</fullName>
    </recommendedName>
</protein>
<dbReference type="SUPFAM" id="SSF46785">
    <property type="entry name" value="Winged helix' DNA-binding domain"/>
    <property type="match status" value="1"/>
</dbReference>
<dbReference type="GO" id="GO:0003700">
    <property type="term" value="F:DNA-binding transcription factor activity"/>
    <property type="evidence" value="ECO:0007669"/>
    <property type="project" value="InterPro"/>
</dbReference>
<dbReference type="PANTHER" id="PTHR33164">
    <property type="entry name" value="TRANSCRIPTIONAL REGULATOR, MARR FAMILY"/>
    <property type="match status" value="1"/>
</dbReference>
<dbReference type="PROSITE" id="PS50995">
    <property type="entry name" value="HTH_MARR_2"/>
    <property type="match status" value="1"/>
</dbReference>
<feature type="domain" description="HTH marR-type" evidence="1">
    <location>
        <begin position="12"/>
        <end position="146"/>
    </location>
</feature>
<comment type="caution">
    <text evidence="2">The sequence shown here is derived from an EMBL/GenBank/DDBJ whole genome shotgun (WGS) entry which is preliminary data.</text>
</comment>
<dbReference type="EMBL" id="BOMQ01000088">
    <property type="protein sequence ID" value="GIE53696.1"/>
    <property type="molecule type" value="Genomic_DNA"/>
</dbReference>
<dbReference type="AlphaFoldDB" id="A0A919JN58"/>